<dbReference type="InterPro" id="IPR002575">
    <property type="entry name" value="Aminoglycoside_PTrfase"/>
</dbReference>
<comment type="caution">
    <text evidence="2">The sequence shown here is derived from an EMBL/GenBank/DDBJ whole genome shotgun (WGS) entry which is preliminary data.</text>
</comment>
<dbReference type="SUPFAM" id="SSF56112">
    <property type="entry name" value="Protein kinase-like (PK-like)"/>
    <property type="match status" value="1"/>
</dbReference>
<organism evidence="2 3">
    <name type="scientific">Pontibacillus salicampi</name>
    <dbReference type="NCBI Taxonomy" id="1449801"/>
    <lineage>
        <taxon>Bacteria</taxon>
        <taxon>Bacillati</taxon>
        <taxon>Bacillota</taxon>
        <taxon>Bacilli</taxon>
        <taxon>Bacillales</taxon>
        <taxon>Bacillaceae</taxon>
        <taxon>Pontibacillus</taxon>
    </lineage>
</organism>
<proteinExistence type="predicted"/>
<evidence type="ECO:0000259" key="1">
    <source>
        <dbReference type="Pfam" id="PF01636"/>
    </source>
</evidence>
<dbReference type="Gene3D" id="3.30.200.20">
    <property type="entry name" value="Phosphorylase Kinase, domain 1"/>
    <property type="match status" value="1"/>
</dbReference>
<dbReference type="Proteomes" id="UP001589836">
    <property type="component" value="Unassembled WGS sequence"/>
</dbReference>
<dbReference type="InterPro" id="IPR051678">
    <property type="entry name" value="AGP_Transferase"/>
</dbReference>
<accession>A0ABV6LPT6</accession>
<gene>
    <name evidence="2" type="ORF">ACFFGV_11870</name>
</gene>
<name>A0ABV6LPT6_9BACI</name>
<keyword evidence="3" id="KW-1185">Reference proteome</keyword>
<dbReference type="InterPro" id="IPR011009">
    <property type="entry name" value="Kinase-like_dom_sf"/>
</dbReference>
<dbReference type="Gene3D" id="3.90.1200.10">
    <property type="match status" value="1"/>
</dbReference>
<evidence type="ECO:0000313" key="2">
    <source>
        <dbReference type="EMBL" id="MFC0524263.1"/>
    </source>
</evidence>
<reference evidence="2 3" key="1">
    <citation type="submission" date="2024-09" db="EMBL/GenBank/DDBJ databases">
        <authorList>
            <person name="Sun Q."/>
            <person name="Mori K."/>
        </authorList>
    </citation>
    <scope>NUCLEOTIDE SEQUENCE [LARGE SCALE GENOMIC DNA]</scope>
    <source>
        <strain evidence="2 3">NCAIM B.02529</strain>
    </source>
</reference>
<dbReference type="RefSeq" id="WP_377348065.1">
    <property type="nucleotide sequence ID" value="NZ_JBHLTP010000010.1"/>
</dbReference>
<dbReference type="PANTHER" id="PTHR21310">
    <property type="entry name" value="AMINOGLYCOSIDE PHOSPHOTRANSFERASE-RELATED-RELATED"/>
    <property type="match status" value="1"/>
</dbReference>
<dbReference type="EMBL" id="JBHLTP010000010">
    <property type="protein sequence ID" value="MFC0524263.1"/>
    <property type="molecule type" value="Genomic_DNA"/>
</dbReference>
<sequence>MSPDWSPEFVVSDTLAQTLIAEQFPHLKPVAVKKIGEGFDNTIFAVNEMYIFRFPRKQFAEGLLSIEKKLLPSLYSRLPVSIPNPIHIGSSTESYPWMFLGYSYVEGEVPALAEDEVRMMSAPILASFLKTLHAQPREWAERVGVPVDPIKRLNIRERLPKLKHHIHQAYLQNVLEPCAALDECITSLHGLIGVPFSNDTLVHGDLHIRNVLVDEKGVLSGIIDWGDTHIGHPAIDLGFVYAYLPPEGREEFFRIYGQVGEATQKMAVFFAVYVSIVQVLYGHDQGDTLLVHAAKDSLKRVLNE</sequence>
<protein>
    <submittedName>
        <fullName evidence="2">Phosphotransferase</fullName>
    </submittedName>
</protein>
<feature type="domain" description="Aminoglycoside phosphotransferase" evidence="1">
    <location>
        <begin position="32"/>
        <end position="263"/>
    </location>
</feature>
<evidence type="ECO:0000313" key="3">
    <source>
        <dbReference type="Proteomes" id="UP001589836"/>
    </source>
</evidence>
<dbReference type="PANTHER" id="PTHR21310:SF42">
    <property type="entry name" value="BIFUNCTIONAL AAC_APH"/>
    <property type="match status" value="1"/>
</dbReference>
<dbReference type="Pfam" id="PF01636">
    <property type="entry name" value="APH"/>
    <property type="match status" value="1"/>
</dbReference>